<sequence length="476" mass="54987">MAYKQGDRHQMDLFPKSIEEYVQEDDPVRIYDAFVESLSMEEITIEINYNKVGNSQYDPKAMLKLLIYGYSYGWRSSRKLERALYHNVSFVWLLGGLKPDHKTISNFRRNNKKALKEVLRQCVKLCIKLDLIEGNTLFVDGSKMRGNASINKTWTEDKWNKHLNGIEDRIEEILKECEQVDNSEENNTSLVKLKGELAKKEQMQARVKSVLDEIKREKKKSVNGTDKDCVKIKGRQGIHAGYNSQIVVDEKHGLIINCDVVQENNDTNQFSNQINQANEVLGKECEIACSDAGYSKVDNLKEIDDKDIRVIVPTSKQASRGQEENPFGKERFLYDEKRDIYKCPEGNILRLGGYDKAKNCNRYQMVNRMICQECKHFGVCTTSKNGRVVKRLVNEKLKEKFEQLYKSNEGQEVYKKRKEKVELPFGHIKRNLNVGSFLLRGNSGVNAEMAVFSTCFNISRMMTLVGKQALKQRLWN</sequence>
<evidence type="ECO:0000313" key="4">
    <source>
        <dbReference type="EMBL" id="KKL74776.1"/>
    </source>
</evidence>
<comment type="caution">
    <text evidence="4">The sequence shown here is derived from an EMBL/GenBank/DDBJ whole genome shotgun (WGS) entry which is preliminary data.</text>
</comment>
<dbReference type="InterPro" id="IPR047629">
    <property type="entry name" value="IS1182_transpos"/>
</dbReference>
<gene>
    <name evidence="4" type="ORF">LCGC14_2061510</name>
</gene>
<protein>
    <recommendedName>
        <fullName evidence="5">Transposase InsH N-terminal domain-containing protein</fullName>
    </recommendedName>
</protein>
<evidence type="ECO:0000256" key="1">
    <source>
        <dbReference type="SAM" id="Coils"/>
    </source>
</evidence>
<dbReference type="InterPro" id="IPR025668">
    <property type="entry name" value="Tnp_DDE_dom"/>
</dbReference>
<proteinExistence type="predicted"/>
<reference evidence="4" key="1">
    <citation type="journal article" date="2015" name="Nature">
        <title>Complex archaea that bridge the gap between prokaryotes and eukaryotes.</title>
        <authorList>
            <person name="Spang A."/>
            <person name="Saw J.H."/>
            <person name="Jorgensen S.L."/>
            <person name="Zaremba-Niedzwiedzka K."/>
            <person name="Martijn J."/>
            <person name="Lind A.E."/>
            <person name="van Eijk R."/>
            <person name="Schleper C."/>
            <person name="Guy L."/>
            <person name="Ettema T.J."/>
        </authorList>
    </citation>
    <scope>NUCLEOTIDE SEQUENCE</scope>
</reference>
<dbReference type="PANTHER" id="PTHR33408:SF2">
    <property type="entry name" value="TRANSPOSASE DDE DOMAIN-CONTAINING PROTEIN"/>
    <property type="match status" value="1"/>
</dbReference>
<evidence type="ECO:0008006" key="5">
    <source>
        <dbReference type="Google" id="ProtNLM"/>
    </source>
</evidence>
<dbReference type="InterPro" id="IPR008490">
    <property type="entry name" value="Transposase_InsH_N"/>
</dbReference>
<keyword evidence="1" id="KW-0175">Coiled coil</keyword>
<name>A0A0F9F8I6_9ZZZZ</name>
<evidence type="ECO:0000259" key="3">
    <source>
        <dbReference type="Pfam" id="PF13751"/>
    </source>
</evidence>
<organism evidence="4">
    <name type="scientific">marine sediment metagenome</name>
    <dbReference type="NCBI Taxonomy" id="412755"/>
    <lineage>
        <taxon>unclassified sequences</taxon>
        <taxon>metagenomes</taxon>
        <taxon>ecological metagenomes</taxon>
    </lineage>
</organism>
<dbReference type="NCBIfam" id="NF033551">
    <property type="entry name" value="transpos_IS1182"/>
    <property type="match status" value="1"/>
</dbReference>
<feature type="domain" description="Transposase InsH N-terminal" evidence="2">
    <location>
        <begin position="17"/>
        <end position="109"/>
    </location>
</feature>
<dbReference type="EMBL" id="LAZR01024547">
    <property type="protein sequence ID" value="KKL74776.1"/>
    <property type="molecule type" value="Genomic_DNA"/>
</dbReference>
<dbReference type="PANTHER" id="PTHR33408">
    <property type="entry name" value="TRANSPOSASE"/>
    <property type="match status" value="1"/>
</dbReference>
<dbReference type="AlphaFoldDB" id="A0A0F9F8I6"/>
<accession>A0A0F9F8I6</accession>
<dbReference type="Pfam" id="PF05598">
    <property type="entry name" value="DUF772"/>
    <property type="match status" value="1"/>
</dbReference>
<feature type="coiled-coil region" evidence="1">
    <location>
        <begin position="163"/>
        <end position="220"/>
    </location>
</feature>
<evidence type="ECO:0000259" key="2">
    <source>
        <dbReference type="Pfam" id="PF05598"/>
    </source>
</evidence>
<feature type="domain" description="Transposase DDE" evidence="3">
    <location>
        <begin position="343"/>
        <end position="462"/>
    </location>
</feature>
<dbReference type="Pfam" id="PF13751">
    <property type="entry name" value="DDE_Tnp_1_6"/>
    <property type="match status" value="1"/>
</dbReference>